<feature type="active site" evidence="9">
    <location>
        <position position="161"/>
    </location>
</feature>
<keyword evidence="8 9" id="KW-0472">Membrane</keyword>
<keyword evidence="6 9" id="KW-0378">Hydrolase</keyword>
<keyword evidence="5 9" id="KW-0064">Aspartyl protease</keyword>
<evidence type="ECO:0000256" key="6">
    <source>
        <dbReference type="ARBA" id="ARBA00022801"/>
    </source>
</evidence>
<dbReference type="HAMAP" id="MF_00161">
    <property type="entry name" value="LspA"/>
    <property type="match status" value="1"/>
</dbReference>
<comment type="subcellular location">
    <subcellularLocation>
        <location evidence="9">Cell membrane</location>
        <topology evidence="9">Multi-pass membrane protein</topology>
    </subcellularLocation>
</comment>
<comment type="similarity">
    <text evidence="1 9 11">Belongs to the peptidase A8 family.</text>
</comment>
<keyword evidence="2 9" id="KW-1003">Cell membrane</keyword>
<dbReference type="Pfam" id="PF01252">
    <property type="entry name" value="Peptidase_A8"/>
    <property type="match status" value="1"/>
</dbReference>
<keyword evidence="3 9" id="KW-0645">Protease</keyword>
<dbReference type="GO" id="GO:0006508">
    <property type="term" value="P:proteolysis"/>
    <property type="evidence" value="ECO:0007669"/>
    <property type="project" value="UniProtKB-KW"/>
</dbReference>
<keyword evidence="4 9" id="KW-0812">Transmembrane</keyword>
<accession>A0A858PZ85</accession>
<dbReference type="InterPro" id="IPR001872">
    <property type="entry name" value="Peptidase_A8"/>
</dbReference>
<feature type="transmembrane region" description="Helical" evidence="9">
    <location>
        <begin position="20"/>
        <end position="43"/>
    </location>
</feature>
<dbReference type="GO" id="GO:0004190">
    <property type="term" value="F:aspartic-type endopeptidase activity"/>
    <property type="evidence" value="ECO:0007669"/>
    <property type="project" value="UniProtKB-UniRule"/>
</dbReference>
<dbReference type="EC" id="3.4.23.36" evidence="9"/>
<comment type="catalytic activity">
    <reaction evidence="9 10">
        <text>Release of signal peptides from bacterial membrane prolipoproteins. Hydrolyzes -Xaa-Yaa-Zaa-|-(S,diacylglyceryl)Cys-, in which Xaa is hydrophobic (preferably Leu), and Yaa (Ala or Ser) and Zaa (Gly or Ala) have small, neutral side chains.</text>
        <dbReference type="EC" id="3.4.23.36"/>
    </reaction>
</comment>
<dbReference type="EMBL" id="CP046391">
    <property type="protein sequence ID" value="QJC27880.1"/>
    <property type="molecule type" value="Genomic_DNA"/>
</dbReference>
<gene>
    <name evidence="9 12" type="primary">lspA</name>
    <name evidence="12" type="ORF">ANPL_04170</name>
</gene>
<evidence type="ECO:0000256" key="4">
    <source>
        <dbReference type="ARBA" id="ARBA00022692"/>
    </source>
</evidence>
<evidence type="ECO:0000256" key="10">
    <source>
        <dbReference type="RuleBase" id="RU000594"/>
    </source>
</evidence>
<feature type="transmembrane region" description="Helical" evidence="9">
    <location>
        <begin position="115"/>
        <end position="133"/>
    </location>
</feature>
<reference evidence="12 13" key="1">
    <citation type="journal article" date="2020" name="Pathogens">
        <title>First Whole Genome Sequence of Anaplasma platys, an Obligate Intracellular Rickettsial Pathogen of Dogs.</title>
        <authorList>
            <person name="Llanes A."/>
            <person name="Rajeev S."/>
        </authorList>
    </citation>
    <scope>NUCLEOTIDE SEQUENCE [LARGE SCALE GENOMIC DNA]</scope>
    <source>
        <strain evidence="12 13">S3</strain>
    </source>
</reference>
<evidence type="ECO:0000256" key="5">
    <source>
        <dbReference type="ARBA" id="ARBA00022750"/>
    </source>
</evidence>
<evidence type="ECO:0000256" key="2">
    <source>
        <dbReference type="ARBA" id="ARBA00022475"/>
    </source>
</evidence>
<dbReference type="GO" id="GO:0005886">
    <property type="term" value="C:plasma membrane"/>
    <property type="evidence" value="ECO:0007669"/>
    <property type="project" value="UniProtKB-SubCell"/>
</dbReference>
<protein>
    <recommendedName>
        <fullName evidence="9">Lipoprotein signal peptidase</fullName>
        <ecNumber evidence="9">3.4.23.36</ecNumber>
    </recommendedName>
    <alternativeName>
        <fullName evidence="9">Prolipoprotein signal peptidase</fullName>
    </alternativeName>
    <alternativeName>
        <fullName evidence="9">Signal peptidase II</fullName>
        <shortName evidence="9">SPase II</shortName>
    </alternativeName>
</protein>
<dbReference type="PANTHER" id="PTHR33695:SF1">
    <property type="entry name" value="LIPOPROTEIN SIGNAL PEPTIDASE"/>
    <property type="match status" value="1"/>
</dbReference>
<sequence>MWRVVFACHLLQDRYYTPTFSCGCSCAMKKFFTSVAVLVLAVALDQLSKWYAAALCATAGGGVSLFKFCNIVRVWNPGISFGMFSTIKNGNIAFMGVSVIITCVLAFMLMRERTISRVICLGLIIGGALGNFIDRVRVGAVYDFIDLHVAGWHWPAFNIADACILCGVITFLFLELRSKKDHEAGSDT</sequence>
<evidence type="ECO:0000256" key="11">
    <source>
        <dbReference type="RuleBase" id="RU004181"/>
    </source>
</evidence>
<feature type="transmembrane region" description="Helical" evidence="9">
    <location>
        <begin position="153"/>
        <end position="174"/>
    </location>
</feature>
<feature type="transmembrane region" description="Helical" evidence="9">
    <location>
        <begin position="50"/>
        <end position="72"/>
    </location>
</feature>
<keyword evidence="13" id="KW-1185">Reference proteome</keyword>
<dbReference type="PANTHER" id="PTHR33695">
    <property type="entry name" value="LIPOPROTEIN SIGNAL PEPTIDASE"/>
    <property type="match status" value="1"/>
</dbReference>
<feature type="transmembrane region" description="Helical" evidence="9">
    <location>
        <begin position="92"/>
        <end position="110"/>
    </location>
</feature>
<keyword evidence="7 9" id="KW-1133">Transmembrane helix</keyword>
<evidence type="ECO:0000256" key="8">
    <source>
        <dbReference type="ARBA" id="ARBA00023136"/>
    </source>
</evidence>
<evidence type="ECO:0000256" key="1">
    <source>
        <dbReference type="ARBA" id="ARBA00006139"/>
    </source>
</evidence>
<dbReference type="PROSITE" id="PS00855">
    <property type="entry name" value="SPASE_II"/>
    <property type="match status" value="1"/>
</dbReference>
<evidence type="ECO:0000313" key="13">
    <source>
        <dbReference type="Proteomes" id="UP000500930"/>
    </source>
</evidence>
<proteinExistence type="inferred from homology"/>
<comment type="function">
    <text evidence="9 10">This protein specifically catalyzes the removal of signal peptides from prolipoproteins.</text>
</comment>
<evidence type="ECO:0000256" key="9">
    <source>
        <dbReference type="HAMAP-Rule" id="MF_00161"/>
    </source>
</evidence>
<evidence type="ECO:0000313" key="12">
    <source>
        <dbReference type="EMBL" id="QJC27880.1"/>
    </source>
</evidence>
<dbReference type="PRINTS" id="PR00781">
    <property type="entry name" value="LIPOSIGPTASE"/>
</dbReference>
<feature type="active site" evidence="9">
    <location>
        <position position="143"/>
    </location>
</feature>
<dbReference type="AlphaFoldDB" id="A0A858PZ85"/>
<evidence type="ECO:0000256" key="3">
    <source>
        <dbReference type="ARBA" id="ARBA00022670"/>
    </source>
</evidence>
<keyword evidence="12" id="KW-0449">Lipoprotein</keyword>
<comment type="pathway">
    <text evidence="9">Protein modification; lipoprotein biosynthesis (signal peptide cleavage).</text>
</comment>
<name>A0A858PZ85_9RICK</name>
<dbReference type="NCBIfam" id="TIGR00077">
    <property type="entry name" value="lspA"/>
    <property type="match status" value="1"/>
</dbReference>
<evidence type="ECO:0000256" key="7">
    <source>
        <dbReference type="ARBA" id="ARBA00022989"/>
    </source>
</evidence>
<dbReference type="Proteomes" id="UP000500930">
    <property type="component" value="Chromosome"/>
</dbReference>
<organism evidence="12 13">
    <name type="scientific">Anaplasma platys</name>
    <dbReference type="NCBI Taxonomy" id="949"/>
    <lineage>
        <taxon>Bacteria</taxon>
        <taxon>Pseudomonadati</taxon>
        <taxon>Pseudomonadota</taxon>
        <taxon>Alphaproteobacteria</taxon>
        <taxon>Rickettsiales</taxon>
        <taxon>Anaplasmataceae</taxon>
        <taxon>Anaplasma</taxon>
    </lineage>
</organism>
<dbReference type="KEGG" id="aplt:ANPL_04170"/>
<dbReference type="UniPathway" id="UPA00665"/>